<dbReference type="AlphaFoldDB" id="A6HSS7"/>
<gene>
    <name evidence="2" type="ORF">rCG_59573</name>
</gene>
<dbReference type="EMBL" id="CH473950">
    <property type="protein sequence ID" value="EDM15795.1"/>
    <property type="molecule type" value="Genomic_DNA"/>
</dbReference>
<evidence type="ECO:0000256" key="1">
    <source>
        <dbReference type="SAM" id="MobiDB-lite"/>
    </source>
</evidence>
<sequence length="104" mass="11571">MRFIPDSLGDLPYPCSVANPSPAPHPSPAHSTSPALYPKPRPHWGLASEVLLRRQTIDIRRLCCRPPPRSGSALEFWTGRESRSASRKGFTLKISGRLWVRVGN</sequence>
<evidence type="ECO:0000313" key="2">
    <source>
        <dbReference type="EMBL" id="EDM15795.1"/>
    </source>
</evidence>
<proteinExistence type="predicted"/>
<dbReference type="Proteomes" id="UP000234681">
    <property type="component" value="Chromosome 7"/>
</dbReference>
<name>A6HSS7_RAT</name>
<organism evidence="2 3">
    <name type="scientific">Rattus norvegicus</name>
    <name type="common">Rat</name>
    <dbReference type="NCBI Taxonomy" id="10116"/>
    <lineage>
        <taxon>Eukaryota</taxon>
        <taxon>Metazoa</taxon>
        <taxon>Chordata</taxon>
        <taxon>Craniata</taxon>
        <taxon>Vertebrata</taxon>
        <taxon>Euteleostomi</taxon>
        <taxon>Mammalia</taxon>
        <taxon>Eutheria</taxon>
        <taxon>Euarchontoglires</taxon>
        <taxon>Glires</taxon>
        <taxon>Rodentia</taxon>
        <taxon>Myomorpha</taxon>
        <taxon>Muroidea</taxon>
        <taxon>Muridae</taxon>
        <taxon>Murinae</taxon>
        <taxon>Rattus</taxon>
    </lineage>
</organism>
<accession>A6HSS7</accession>
<feature type="region of interest" description="Disordered" evidence="1">
    <location>
        <begin position="1"/>
        <end position="40"/>
    </location>
</feature>
<reference evidence="2 3" key="1">
    <citation type="submission" date="2005-09" db="EMBL/GenBank/DDBJ databases">
        <authorList>
            <person name="Mural R.J."/>
            <person name="Li P.W."/>
            <person name="Adams M.D."/>
            <person name="Amanatides P.G."/>
            <person name="Baden-Tillson H."/>
            <person name="Barnstead M."/>
            <person name="Chin S.H."/>
            <person name="Dew I."/>
            <person name="Evans C.A."/>
            <person name="Ferriera S."/>
            <person name="Flanigan M."/>
            <person name="Fosler C."/>
            <person name="Glodek A."/>
            <person name="Gu Z."/>
            <person name="Holt R.A."/>
            <person name="Jennings D."/>
            <person name="Kraft C.L."/>
            <person name="Lu F."/>
            <person name="Nguyen T."/>
            <person name="Nusskern D.R."/>
            <person name="Pfannkoch C.M."/>
            <person name="Sitter C."/>
            <person name="Sutton G.G."/>
            <person name="Venter J.C."/>
            <person name="Wang Z."/>
            <person name="Woodage T."/>
            <person name="Zheng X.H."/>
            <person name="Zhong F."/>
        </authorList>
    </citation>
    <scope>NUCLEOTIDE SEQUENCE [LARGE SCALE GENOMIC DNA]</scope>
    <source>
        <strain>BN</strain>
        <strain evidence="3">Sprague-Dawley</strain>
    </source>
</reference>
<protein>
    <submittedName>
        <fullName evidence="2">RCG59573, isoform CRA_a</fullName>
    </submittedName>
</protein>
<evidence type="ECO:0000313" key="3">
    <source>
        <dbReference type="Proteomes" id="UP000234681"/>
    </source>
</evidence>